<organism evidence="1">
    <name type="scientific">hydrothermal vent metagenome</name>
    <dbReference type="NCBI Taxonomy" id="652676"/>
    <lineage>
        <taxon>unclassified sequences</taxon>
        <taxon>metagenomes</taxon>
        <taxon>ecological metagenomes</taxon>
    </lineage>
</organism>
<dbReference type="EMBL" id="UOEW01000214">
    <property type="protein sequence ID" value="VAW38954.1"/>
    <property type="molecule type" value="Genomic_DNA"/>
</dbReference>
<proteinExistence type="predicted"/>
<gene>
    <name evidence="1" type="ORF">MNBD_GAMMA01-1339</name>
</gene>
<name>A0A3B0W5N4_9ZZZZ</name>
<reference evidence="1" key="1">
    <citation type="submission" date="2018-06" db="EMBL/GenBank/DDBJ databases">
        <authorList>
            <person name="Zhirakovskaya E."/>
        </authorList>
    </citation>
    <scope>NUCLEOTIDE SEQUENCE</scope>
</reference>
<evidence type="ECO:0000313" key="1">
    <source>
        <dbReference type="EMBL" id="VAW38954.1"/>
    </source>
</evidence>
<sequence>MQYLGDFPEDATVYIPFNTFSSNDPQASVTITNLADADIHVHKDGGLTQIATDGATIAIDYDSITGNHLITIDTSAHADYSIGADYLVRIEGTTVDGGTINAFVGSFSIENRHNEVKVVAWNGVDLVTTNPLPNAAADAAGGLPISDAGGLDIDTFLGRILGTLATGTHNAQSGDVFADLPTNFSSMVITASGIVDALVQGYLNTLITETTVGRIAGNIDVFFENSDALTTKTVDDVGVAGSGLTQQNVRDAMKLAPTGGAPTADSVDDHLDTLLARIIGTIAVGTHNPATAAQIAVLSDWIDAGRLDVILDAIKTVTDAQGVAGTGLSAMPWNVAWDAEVQSKVNDALVALHLDHLLAVDYDPAAKPGAATALLNELIEDDLGVSRYTVNALENAPSDTGASASVIADAVWDELTSGHTIAGSAGQAIINILADTGELQTNQGNWLTATGFSTHQAADVWGVATRALTDKAGFTISGTKTTLDALNDITAASVWAVATRILTAGTNLNDLSAAQVKAECDTALTDYDGPTNTEMEARTPTAAQLAYITAHAATAKPVTFSGGSTTTAIFTDTTGVDSADPSSVDDFYNGRVLVFNVGTLDMQVTDITDYVGSTRTCTITAVTTAVTSSHTAIMV</sequence>
<accession>A0A3B0W5N4</accession>
<dbReference type="AlphaFoldDB" id="A0A3B0W5N4"/>
<protein>
    <submittedName>
        <fullName evidence="1">Uncharacterized protein</fullName>
    </submittedName>
</protein>